<dbReference type="OrthoDB" id="7863416at2759"/>
<dbReference type="SUPFAM" id="SSF50494">
    <property type="entry name" value="Trypsin-like serine proteases"/>
    <property type="match status" value="1"/>
</dbReference>
<dbReference type="Proteomes" id="UP000466442">
    <property type="component" value="Unassembled WGS sequence"/>
</dbReference>
<reference evidence="1" key="1">
    <citation type="journal article" date="2021" name="Mol. Ecol. Resour.">
        <title>Apolygus lucorum genome provides insights into omnivorousness and mesophyll feeding.</title>
        <authorList>
            <person name="Liu Y."/>
            <person name="Liu H."/>
            <person name="Wang H."/>
            <person name="Huang T."/>
            <person name="Liu B."/>
            <person name="Yang B."/>
            <person name="Yin L."/>
            <person name="Li B."/>
            <person name="Zhang Y."/>
            <person name="Zhang S."/>
            <person name="Jiang F."/>
            <person name="Zhang X."/>
            <person name="Ren Y."/>
            <person name="Wang B."/>
            <person name="Wang S."/>
            <person name="Lu Y."/>
            <person name="Wu K."/>
            <person name="Fan W."/>
            <person name="Wang G."/>
        </authorList>
    </citation>
    <scope>NUCLEOTIDE SEQUENCE</scope>
    <source>
        <strain evidence="1">12Hb</strain>
    </source>
</reference>
<gene>
    <name evidence="1" type="ORF">GE061_012715</name>
</gene>
<evidence type="ECO:0008006" key="3">
    <source>
        <dbReference type="Google" id="ProtNLM"/>
    </source>
</evidence>
<dbReference type="EMBL" id="WIXP02000004">
    <property type="protein sequence ID" value="KAF6212194.1"/>
    <property type="molecule type" value="Genomic_DNA"/>
</dbReference>
<keyword evidence="2" id="KW-1185">Reference proteome</keyword>
<protein>
    <recommendedName>
        <fullName evidence="3">Peptidase S1 domain-containing protein</fullName>
    </recommendedName>
</protein>
<accession>A0A6A4JCG7</accession>
<comment type="caution">
    <text evidence="1">The sequence shown here is derived from an EMBL/GenBank/DDBJ whole genome shotgun (WGS) entry which is preliminary data.</text>
</comment>
<dbReference type="InterPro" id="IPR009003">
    <property type="entry name" value="Peptidase_S1_PA"/>
</dbReference>
<dbReference type="InterPro" id="IPR043504">
    <property type="entry name" value="Peptidase_S1_PA_chymotrypsin"/>
</dbReference>
<proteinExistence type="predicted"/>
<evidence type="ECO:0000313" key="2">
    <source>
        <dbReference type="Proteomes" id="UP000466442"/>
    </source>
</evidence>
<name>A0A6A4JCG7_APOLU</name>
<dbReference type="AlphaFoldDB" id="A0A6A4JCG7"/>
<evidence type="ECO:0000313" key="1">
    <source>
        <dbReference type="EMBL" id="KAF6212194.1"/>
    </source>
</evidence>
<organism evidence="1 2">
    <name type="scientific">Apolygus lucorum</name>
    <name type="common">Small green plant bug</name>
    <name type="synonym">Lygocoris lucorum</name>
    <dbReference type="NCBI Taxonomy" id="248454"/>
    <lineage>
        <taxon>Eukaryota</taxon>
        <taxon>Metazoa</taxon>
        <taxon>Ecdysozoa</taxon>
        <taxon>Arthropoda</taxon>
        <taxon>Hexapoda</taxon>
        <taxon>Insecta</taxon>
        <taxon>Pterygota</taxon>
        <taxon>Neoptera</taxon>
        <taxon>Paraneoptera</taxon>
        <taxon>Hemiptera</taxon>
        <taxon>Heteroptera</taxon>
        <taxon>Panheteroptera</taxon>
        <taxon>Cimicomorpha</taxon>
        <taxon>Miridae</taxon>
        <taxon>Mirini</taxon>
        <taxon>Apolygus</taxon>
    </lineage>
</organism>
<sequence length="391" mass="45288">MFVVQYVIKVLCIIHFAPYGSDAQQRDRKYVEFHREFSGNYFAGHGQFPWVVEIRTQASQNQSQQEEWSIGNLIGPRYVLTTCNAVAFFTTLGEAKDRYIVKPKPAKNYKVMYSPDYPYHGPKWWISRYSSWRSYSTELKTGTREILRMTPHPFCSPLQLRYFWGMVEIGSEPIRPFRLFVNYAPGDLDANSLYKRWSKIHTQSSWNPPLLSTWGRDYFDRTLTPTMLRNFKLRYRVTEVTWGECLKVKDKLAWSYYSRDMSAVKNHTYCMQVHDIQYSVVSVCDHDRGAPIVSDGYFVGMVVSAAKFNSCSMLEPLPFVVLTIEDAQLYWTNVERHILQYFIDNSSHIFPGLTGLIVDPEGRGVSPPPTTSAPIVWTTVGLLLLLFFAIC</sequence>
<dbReference type="Gene3D" id="2.40.10.10">
    <property type="entry name" value="Trypsin-like serine proteases"/>
    <property type="match status" value="1"/>
</dbReference>